<dbReference type="eggNOG" id="ENOG502T180">
    <property type="taxonomic scope" value="Eukaryota"/>
</dbReference>
<keyword evidence="4" id="KW-0804">Transcription</keyword>
<dbReference type="SMART" id="SM00380">
    <property type="entry name" value="AP2"/>
    <property type="match status" value="1"/>
</dbReference>
<dbReference type="InParanoid" id="E1Z883"/>
<dbReference type="KEGG" id="cvr:CHLNCDRAFT_142291"/>
<dbReference type="SUPFAM" id="SSF54171">
    <property type="entry name" value="DNA-binding domain"/>
    <property type="match status" value="1"/>
</dbReference>
<keyword evidence="3" id="KW-0238">DNA-binding</keyword>
<evidence type="ECO:0000256" key="2">
    <source>
        <dbReference type="ARBA" id="ARBA00023015"/>
    </source>
</evidence>
<gene>
    <name evidence="8" type="ORF">CHLNCDRAFT_142291</name>
</gene>
<dbReference type="InterPro" id="IPR016177">
    <property type="entry name" value="DNA-bd_dom_sf"/>
</dbReference>
<dbReference type="GO" id="GO:0003700">
    <property type="term" value="F:DNA-binding transcription factor activity"/>
    <property type="evidence" value="ECO:0007669"/>
    <property type="project" value="InterPro"/>
</dbReference>
<feature type="compositionally biased region" description="Low complexity" evidence="6">
    <location>
        <begin position="361"/>
        <end position="370"/>
    </location>
</feature>
<feature type="region of interest" description="Disordered" evidence="6">
    <location>
        <begin position="361"/>
        <end position="408"/>
    </location>
</feature>
<reference evidence="8 9" key="1">
    <citation type="journal article" date="2010" name="Plant Cell">
        <title>The Chlorella variabilis NC64A genome reveals adaptation to photosymbiosis, coevolution with viruses, and cryptic sex.</title>
        <authorList>
            <person name="Blanc G."/>
            <person name="Duncan G."/>
            <person name="Agarkova I."/>
            <person name="Borodovsky M."/>
            <person name="Gurnon J."/>
            <person name="Kuo A."/>
            <person name="Lindquist E."/>
            <person name="Lucas S."/>
            <person name="Pangilinan J."/>
            <person name="Polle J."/>
            <person name="Salamov A."/>
            <person name="Terry A."/>
            <person name="Yamada T."/>
            <person name="Dunigan D.D."/>
            <person name="Grigoriev I.V."/>
            <person name="Claverie J.M."/>
            <person name="Van Etten J.L."/>
        </authorList>
    </citation>
    <scope>NUCLEOTIDE SEQUENCE [LARGE SCALE GENOMIC DNA]</scope>
    <source>
        <strain evidence="8 9">NC64A</strain>
    </source>
</reference>
<dbReference type="GO" id="GO:0003677">
    <property type="term" value="F:DNA binding"/>
    <property type="evidence" value="ECO:0007669"/>
    <property type="project" value="UniProtKB-KW"/>
</dbReference>
<evidence type="ECO:0000259" key="7">
    <source>
        <dbReference type="PROSITE" id="PS51032"/>
    </source>
</evidence>
<dbReference type="EMBL" id="GL433838">
    <property type="protein sequence ID" value="EFN58299.1"/>
    <property type="molecule type" value="Genomic_DNA"/>
</dbReference>
<comment type="subcellular location">
    <subcellularLocation>
        <location evidence="1">Nucleus</location>
    </subcellularLocation>
</comment>
<evidence type="ECO:0000313" key="8">
    <source>
        <dbReference type="EMBL" id="EFN58299.1"/>
    </source>
</evidence>
<dbReference type="AlphaFoldDB" id="E1Z883"/>
<organism evidence="9">
    <name type="scientific">Chlorella variabilis</name>
    <name type="common">Green alga</name>
    <dbReference type="NCBI Taxonomy" id="554065"/>
    <lineage>
        <taxon>Eukaryota</taxon>
        <taxon>Viridiplantae</taxon>
        <taxon>Chlorophyta</taxon>
        <taxon>core chlorophytes</taxon>
        <taxon>Trebouxiophyceae</taxon>
        <taxon>Chlorellales</taxon>
        <taxon>Chlorellaceae</taxon>
        <taxon>Chlorella clade</taxon>
        <taxon>Chlorella</taxon>
    </lineage>
</organism>
<feature type="compositionally biased region" description="Low complexity" evidence="6">
    <location>
        <begin position="677"/>
        <end position="686"/>
    </location>
</feature>
<keyword evidence="9" id="KW-1185">Reference proteome</keyword>
<dbReference type="Proteomes" id="UP000008141">
    <property type="component" value="Unassembled WGS sequence"/>
</dbReference>
<dbReference type="InterPro" id="IPR001471">
    <property type="entry name" value="AP2/ERF_dom"/>
</dbReference>
<feature type="region of interest" description="Disordered" evidence="6">
    <location>
        <begin position="1"/>
        <end position="37"/>
    </location>
</feature>
<evidence type="ECO:0000256" key="4">
    <source>
        <dbReference type="ARBA" id="ARBA00023163"/>
    </source>
</evidence>
<dbReference type="RefSeq" id="XP_005850401.1">
    <property type="nucleotide sequence ID" value="XM_005850339.1"/>
</dbReference>
<dbReference type="OrthoDB" id="515727at2759"/>
<accession>E1Z883</accession>
<dbReference type="PROSITE" id="PS51032">
    <property type="entry name" value="AP2_ERF"/>
    <property type="match status" value="1"/>
</dbReference>
<feature type="domain" description="AP2/ERF" evidence="7">
    <location>
        <begin position="538"/>
        <end position="614"/>
    </location>
</feature>
<protein>
    <recommendedName>
        <fullName evidence="7">AP2/ERF domain-containing protein</fullName>
    </recommendedName>
</protein>
<name>E1Z883_CHLVA</name>
<evidence type="ECO:0000256" key="3">
    <source>
        <dbReference type="ARBA" id="ARBA00023125"/>
    </source>
</evidence>
<evidence type="ECO:0000256" key="5">
    <source>
        <dbReference type="ARBA" id="ARBA00023242"/>
    </source>
</evidence>
<keyword evidence="5" id="KW-0539">Nucleus</keyword>
<evidence type="ECO:0000313" key="9">
    <source>
        <dbReference type="Proteomes" id="UP000008141"/>
    </source>
</evidence>
<proteinExistence type="predicted"/>
<dbReference type="InterPro" id="IPR036955">
    <property type="entry name" value="AP2/ERF_dom_sf"/>
</dbReference>
<evidence type="ECO:0000256" key="6">
    <source>
        <dbReference type="SAM" id="MobiDB-lite"/>
    </source>
</evidence>
<dbReference type="GO" id="GO:0005634">
    <property type="term" value="C:nucleus"/>
    <property type="evidence" value="ECO:0007669"/>
    <property type="project" value="UniProtKB-SubCell"/>
</dbReference>
<keyword evidence="2" id="KW-0805">Transcription regulation</keyword>
<feature type="region of interest" description="Disordered" evidence="6">
    <location>
        <begin position="664"/>
        <end position="686"/>
    </location>
</feature>
<dbReference type="GeneID" id="17357452"/>
<dbReference type="Gene3D" id="3.30.730.10">
    <property type="entry name" value="AP2/ERF domain"/>
    <property type="match status" value="1"/>
</dbReference>
<evidence type="ECO:0000256" key="1">
    <source>
        <dbReference type="ARBA" id="ARBA00004123"/>
    </source>
</evidence>
<sequence>MQLEAPQAGLEAEDAAHYWSPPAPSGGLPAQAPPAPLGPQMKGPAAPLGNALFPSVVRRLSQALPSIAADLLRGASDEAFLDGIMQLESAGAEPSLGQLERLFAGQDGDELLAAQAGCLLLRLGPHPVVLGPRSSSLLLCTRCCTPMLTCPPPPVPQFDALISPDTGENATPPRAAAPLTEEAAHTVRALPSQVALAEAAAARSLLASLETPSAAAPGGRAARRQQAAALKQQQQQQQQYAQMQAQYQQYQQYMQQQQILLGHQMATGLAGLQPPAHLPHATPMYQAGPAFLRALLAVMTPVFVDPRTGRVLQAAGQAVTTLHPGAFSGQQLVLAPHRGPSVPDSASPAASFPSVGAAATSAAAGATNPKAAKRKREPRGSTSRPAASGSAPRDGSAQERPTQLGPGFLVDAKTGCVLRPGPGMAATAVQSRQAQGTPCPVRWELPAVRSLFEAHAATPFSPSGSPAGHPSLPLAAAPSPPLHLVGQQERAAQAGAAALRLAGFGSILRGVARELQSAASEPLPCPVGNTESSLRAPEMRGVRRDLNSLTWDAFLESPATQQAPADMAQAGSFMAGFKQEALWLGKFPTREAAGRAVDLAALKLLGREAQTNYPMATYQRHLATLEAHSGEAVVAAIRKDAHMACCRTSKFKGVRRVGPGLYQARLPPPLKQRDDGPAAVPGAGAGNPAVPGAAALPQLTPAQLQLYQQGQLLPLLGHQDGQLPSPVLPVVGAGQGVWGDEQLAQDLLPLGWDAQLWQDLAPGLDEQQQPE</sequence>
<dbReference type="STRING" id="554065.E1Z883"/>